<dbReference type="InterPro" id="IPR016181">
    <property type="entry name" value="Acyl_CoA_acyltransferase"/>
</dbReference>
<name>A0ABP9M315_9BURK</name>
<dbReference type="SUPFAM" id="SSF55729">
    <property type="entry name" value="Acyl-CoA N-acyltransferases (Nat)"/>
    <property type="match status" value="1"/>
</dbReference>
<sequence>MKLDIQHNTEASRFEYHENQLLCHLDYQIQDNIMAITHTIVPKALGGRGIAGQLTEAAFAFARNNELKINPVCSYTATYFQRHPEYQSLLAQ</sequence>
<dbReference type="InterPro" id="IPR031165">
    <property type="entry name" value="GNAT_YJDJ"/>
</dbReference>
<dbReference type="PROSITE" id="PS51729">
    <property type="entry name" value="GNAT_YJDJ"/>
    <property type="match status" value="1"/>
</dbReference>
<dbReference type="RefSeq" id="WP_260649072.1">
    <property type="nucleotide sequence ID" value="NZ_BAABKD010000008.1"/>
</dbReference>
<feature type="domain" description="N-acetyltransferase" evidence="1">
    <location>
        <begin position="6"/>
        <end position="91"/>
    </location>
</feature>
<keyword evidence="3" id="KW-1185">Reference proteome</keyword>
<dbReference type="PANTHER" id="PTHR31435">
    <property type="entry name" value="PROTEIN NATD1"/>
    <property type="match status" value="1"/>
</dbReference>
<dbReference type="InterPro" id="IPR045057">
    <property type="entry name" value="Gcn5-rel_NAT"/>
</dbReference>
<evidence type="ECO:0000313" key="2">
    <source>
        <dbReference type="EMBL" id="GAA5088327.1"/>
    </source>
</evidence>
<dbReference type="Gene3D" id="3.40.630.30">
    <property type="match status" value="1"/>
</dbReference>
<protein>
    <submittedName>
        <fullName evidence="2">GNAT family N-acetyltransferase</fullName>
    </submittedName>
</protein>
<gene>
    <name evidence="2" type="ORF">GCM10023337_09810</name>
</gene>
<comment type="caution">
    <text evidence="2">The sequence shown here is derived from an EMBL/GenBank/DDBJ whole genome shotgun (WGS) entry which is preliminary data.</text>
</comment>
<dbReference type="EMBL" id="BAABKD010000008">
    <property type="protein sequence ID" value="GAA5088327.1"/>
    <property type="molecule type" value="Genomic_DNA"/>
</dbReference>
<proteinExistence type="predicted"/>
<accession>A0ABP9M315</accession>
<evidence type="ECO:0000259" key="1">
    <source>
        <dbReference type="PROSITE" id="PS51729"/>
    </source>
</evidence>
<dbReference type="Proteomes" id="UP001500227">
    <property type="component" value="Unassembled WGS sequence"/>
</dbReference>
<evidence type="ECO:0000313" key="3">
    <source>
        <dbReference type="Proteomes" id="UP001500227"/>
    </source>
</evidence>
<dbReference type="Pfam" id="PF14542">
    <property type="entry name" value="Acetyltransf_CG"/>
    <property type="match status" value="1"/>
</dbReference>
<dbReference type="PANTHER" id="PTHR31435:SF9">
    <property type="entry name" value="PROTEIN NATD1"/>
    <property type="match status" value="1"/>
</dbReference>
<organism evidence="2 3">
    <name type="scientific">Paenalcaligenes hermetiae</name>
    <dbReference type="NCBI Taxonomy" id="1157987"/>
    <lineage>
        <taxon>Bacteria</taxon>
        <taxon>Pseudomonadati</taxon>
        <taxon>Pseudomonadota</taxon>
        <taxon>Betaproteobacteria</taxon>
        <taxon>Burkholderiales</taxon>
        <taxon>Alcaligenaceae</taxon>
        <taxon>Paenalcaligenes</taxon>
    </lineage>
</organism>
<reference evidence="3" key="1">
    <citation type="journal article" date="2019" name="Int. J. Syst. Evol. Microbiol.">
        <title>The Global Catalogue of Microorganisms (GCM) 10K type strain sequencing project: providing services to taxonomists for standard genome sequencing and annotation.</title>
        <authorList>
            <consortium name="The Broad Institute Genomics Platform"/>
            <consortium name="The Broad Institute Genome Sequencing Center for Infectious Disease"/>
            <person name="Wu L."/>
            <person name="Ma J."/>
        </authorList>
    </citation>
    <scope>NUCLEOTIDE SEQUENCE [LARGE SCALE GENOMIC DNA]</scope>
    <source>
        <strain evidence="3">JCM 18423</strain>
    </source>
</reference>